<protein>
    <submittedName>
        <fullName evidence="2">Unannotated protein</fullName>
    </submittedName>
</protein>
<dbReference type="EMBL" id="CAEZSY010000015">
    <property type="protein sequence ID" value="CAB4549596.1"/>
    <property type="molecule type" value="Genomic_DNA"/>
</dbReference>
<proteinExistence type="predicted"/>
<reference evidence="2" key="1">
    <citation type="submission" date="2020-05" db="EMBL/GenBank/DDBJ databases">
        <authorList>
            <person name="Chiriac C."/>
            <person name="Salcher M."/>
            <person name="Ghai R."/>
            <person name="Kavagutti S V."/>
        </authorList>
    </citation>
    <scope>NUCLEOTIDE SEQUENCE</scope>
</reference>
<sequence length="101" mass="10595">MPPNQATPLLIIAGTDAIDSTLLTTVGFAYKPAIAGNGGRNLGWPRNPSNESSKAVSSPQIYAPAPTCKTNSKSKPFPKMFLPSKPAAYASVIACCTRRTT</sequence>
<feature type="region of interest" description="Disordered" evidence="1">
    <location>
        <begin position="38"/>
        <end position="60"/>
    </location>
</feature>
<feature type="compositionally biased region" description="Polar residues" evidence="1">
    <location>
        <begin position="47"/>
        <end position="60"/>
    </location>
</feature>
<dbReference type="AlphaFoldDB" id="A0A6J6CE50"/>
<accession>A0A6J6CE50</accession>
<organism evidence="2">
    <name type="scientific">freshwater metagenome</name>
    <dbReference type="NCBI Taxonomy" id="449393"/>
    <lineage>
        <taxon>unclassified sequences</taxon>
        <taxon>metagenomes</taxon>
        <taxon>ecological metagenomes</taxon>
    </lineage>
</organism>
<name>A0A6J6CE50_9ZZZZ</name>
<evidence type="ECO:0000313" key="2">
    <source>
        <dbReference type="EMBL" id="CAB4549596.1"/>
    </source>
</evidence>
<evidence type="ECO:0000256" key="1">
    <source>
        <dbReference type="SAM" id="MobiDB-lite"/>
    </source>
</evidence>
<gene>
    <name evidence="2" type="ORF">UFOPK1509_00214</name>
</gene>